<dbReference type="SUPFAM" id="SSF55174">
    <property type="entry name" value="Alpha-L RNA-binding motif"/>
    <property type="match status" value="1"/>
</dbReference>
<evidence type="ECO:0000256" key="3">
    <source>
        <dbReference type="ARBA" id="ARBA00022884"/>
    </source>
</evidence>
<comment type="caution">
    <text evidence="11">The sequence shown here is derived from an EMBL/GenBank/DDBJ whole genome shotgun (WGS) entry which is preliminary data.</text>
</comment>
<dbReference type="InterPro" id="IPR022801">
    <property type="entry name" value="Ribosomal_uS4"/>
</dbReference>
<dbReference type="Gene3D" id="1.10.1050.10">
    <property type="entry name" value="Ribosomal Protein S4 Delta 41, Chain A, domain 1"/>
    <property type="match status" value="1"/>
</dbReference>
<organism evidence="11 12">
    <name type="scientific">bacterium (Candidatus Gribaldobacteria) CG_4_10_14_0_8_um_filter_33_9</name>
    <dbReference type="NCBI Taxonomy" id="2014266"/>
    <lineage>
        <taxon>Bacteria</taxon>
        <taxon>Candidatus Gribaldobacteria</taxon>
    </lineage>
</organism>
<evidence type="ECO:0000256" key="6">
    <source>
        <dbReference type="ARBA" id="ARBA00035254"/>
    </source>
</evidence>
<keyword evidence="4 7" id="KW-0689">Ribosomal protein</keyword>
<dbReference type="SMART" id="SM00363">
    <property type="entry name" value="S4"/>
    <property type="match status" value="1"/>
</dbReference>
<evidence type="ECO:0000259" key="9">
    <source>
        <dbReference type="SMART" id="SM00363"/>
    </source>
</evidence>
<dbReference type="GO" id="GO:0006412">
    <property type="term" value="P:translation"/>
    <property type="evidence" value="ECO:0007669"/>
    <property type="project" value="UniProtKB-UniRule"/>
</dbReference>
<dbReference type="InterPro" id="IPR002942">
    <property type="entry name" value="S4_RNA-bd"/>
</dbReference>
<proteinExistence type="inferred from homology"/>
<dbReference type="AlphaFoldDB" id="A0A2M7RN43"/>
<feature type="domain" description="RNA-binding S4" evidence="9">
    <location>
        <begin position="101"/>
        <end position="164"/>
    </location>
</feature>
<dbReference type="GO" id="GO:0015935">
    <property type="term" value="C:small ribosomal subunit"/>
    <property type="evidence" value="ECO:0007669"/>
    <property type="project" value="InterPro"/>
</dbReference>
<dbReference type="GO" id="GO:0019843">
    <property type="term" value="F:rRNA binding"/>
    <property type="evidence" value="ECO:0007669"/>
    <property type="project" value="UniProtKB-UniRule"/>
</dbReference>
<evidence type="ECO:0000256" key="8">
    <source>
        <dbReference type="RuleBase" id="RU003699"/>
    </source>
</evidence>
<sequence length="211" mass="24186">MPKKKNFCTICRRVSQKLFLKGEKCVSTKCSLIKKSYIPGIKSKKIRPGTSDYKKELMEKQKMKEFYGISEKQFKGYVKGILKKKGKVEDASLELIKKLEKRLDNIIFRLGFASSRAQSRQLVSHGYFLVNGRTLNISSCQIENHDIISFKEQKKGKMIFKEIVSVLKKKECPSWLKLDKETIKGEIVAEPSLESAGIPAEISSVFEFYSK</sequence>
<dbReference type="InterPro" id="IPR036986">
    <property type="entry name" value="S4_RNA-bd_sf"/>
</dbReference>
<keyword evidence="5 7" id="KW-0687">Ribonucleoprotein</keyword>
<dbReference type="Pfam" id="PF00163">
    <property type="entry name" value="Ribosomal_S4"/>
    <property type="match status" value="1"/>
</dbReference>
<name>A0A2M7RN43_9BACT</name>
<dbReference type="PANTHER" id="PTHR11831:SF4">
    <property type="entry name" value="SMALL RIBOSOMAL SUBUNIT PROTEIN US4M"/>
    <property type="match status" value="1"/>
</dbReference>
<comment type="similarity">
    <text evidence="1 7 8">Belongs to the universal ribosomal protein uS4 family.</text>
</comment>
<dbReference type="GO" id="GO:0042274">
    <property type="term" value="P:ribosomal small subunit biogenesis"/>
    <property type="evidence" value="ECO:0007669"/>
    <property type="project" value="TreeGrafter"/>
</dbReference>
<dbReference type="GO" id="GO:0003735">
    <property type="term" value="F:structural constituent of ribosome"/>
    <property type="evidence" value="ECO:0007669"/>
    <property type="project" value="InterPro"/>
</dbReference>
<dbReference type="Proteomes" id="UP000229371">
    <property type="component" value="Unassembled WGS sequence"/>
</dbReference>
<dbReference type="InterPro" id="IPR001912">
    <property type="entry name" value="Ribosomal_uS4_N"/>
</dbReference>
<dbReference type="PROSITE" id="PS50889">
    <property type="entry name" value="S4"/>
    <property type="match status" value="1"/>
</dbReference>
<dbReference type="NCBIfam" id="NF003717">
    <property type="entry name" value="PRK05327.1"/>
    <property type="match status" value="1"/>
</dbReference>
<reference evidence="12" key="1">
    <citation type="submission" date="2017-09" db="EMBL/GenBank/DDBJ databases">
        <title>Depth-based differentiation of microbial function through sediment-hosted aquifers and enrichment of novel symbionts in the deep terrestrial subsurface.</title>
        <authorList>
            <person name="Probst A.J."/>
            <person name="Ladd B."/>
            <person name="Jarett J.K."/>
            <person name="Geller-Mcgrath D.E."/>
            <person name="Sieber C.M.K."/>
            <person name="Emerson J.B."/>
            <person name="Anantharaman K."/>
            <person name="Thomas B.C."/>
            <person name="Malmstrom R."/>
            <person name="Stieglmeier M."/>
            <person name="Klingl A."/>
            <person name="Woyke T."/>
            <person name="Ryan C.M."/>
            <person name="Banfield J.F."/>
        </authorList>
    </citation>
    <scope>NUCLEOTIDE SEQUENCE [LARGE SCALE GENOMIC DNA]</scope>
</reference>
<evidence type="ECO:0000256" key="5">
    <source>
        <dbReference type="ARBA" id="ARBA00023274"/>
    </source>
</evidence>
<comment type="function">
    <text evidence="7">With S5 and S12 plays an important role in translational accuracy.</text>
</comment>
<dbReference type="CDD" id="cd00165">
    <property type="entry name" value="S4"/>
    <property type="match status" value="1"/>
</dbReference>
<dbReference type="Pfam" id="PF01479">
    <property type="entry name" value="S4"/>
    <property type="match status" value="1"/>
</dbReference>
<dbReference type="PANTHER" id="PTHR11831">
    <property type="entry name" value="30S 40S RIBOSOMAL PROTEIN"/>
    <property type="match status" value="1"/>
</dbReference>
<evidence type="ECO:0000256" key="4">
    <source>
        <dbReference type="ARBA" id="ARBA00022980"/>
    </source>
</evidence>
<evidence type="ECO:0000259" key="10">
    <source>
        <dbReference type="SMART" id="SM01390"/>
    </source>
</evidence>
<dbReference type="NCBIfam" id="TIGR01017">
    <property type="entry name" value="rpsD_bact"/>
    <property type="match status" value="1"/>
</dbReference>
<protein>
    <recommendedName>
        <fullName evidence="6 7">Small ribosomal subunit protein uS4</fullName>
    </recommendedName>
</protein>
<accession>A0A2M7RN43</accession>
<dbReference type="SMART" id="SM01390">
    <property type="entry name" value="Ribosomal_S4"/>
    <property type="match status" value="1"/>
</dbReference>
<comment type="subunit">
    <text evidence="7">Part of the 30S ribosomal subunit. Contacts protein S5. The interaction surface between S4 and S5 is involved in control of translational fidelity.</text>
</comment>
<keyword evidence="3 7" id="KW-0694">RNA-binding</keyword>
<dbReference type="PROSITE" id="PS00632">
    <property type="entry name" value="RIBOSOMAL_S4"/>
    <property type="match status" value="1"/>
</dbReference>
<evidence type="ECO:0000313" key="11">
    <source>
        <dbReference type="EMBL" id="PIZ00900.1"/>
    </source>
</evidence>
<evidence type="ECO:0000313" key="12">
    <source>
        <dbReference type="Proteomes" id="UP000229371"/>
    </source>
</evidence>
<evidence type="ECO:0000256" key="2">
    <source>
        <dbReference type="ARBA" id="ARBA00022730"/>
    </source>
</evidence>
<gene>
    <name evidence="7" type="primary">rpsD</name>
    <name evidence="11" type="ORF">COY61_01290</name>
</gene>
<dbReference type="Gene3D" id="3.10.290.10">
    <property type="entry name" value="RNA-binding S4 domain"/>
    <property type="match status" value="1"/>
</dbReference>
<evidence type="ECO:0000256" key="7">
    <source>
        <dbReference type="HAMAP-Rule" id="MF_01306"/>
    </source>
</evidence>
<comment type="function">
    <text evidence="7">One of the primary rRNA binding proteins, it binds directly to 16S rRNA where it nucleates assembly of the body of the 30S subunit.</text>
</comment>
<feature type="domain" description="Small ribosomal subunit protein uS4 N-terminal" evidence="10">
    <location>
        <begin position="4"/>
        <end position="100"/>
    </location>
</feature>
<dbReference type="FunFam" id="3.10.290.10:FF:000001">
    <property type="entry name" value="30S ribosomal protein S4"/>
    <property type="match status" value="1"/>
</dbReference>
<dbReference type="HAMAP" id="MF_01306_B">
    <property type="entry name" value="Ribosomal_uS4_B"/>
    <property type="match status" value="1"/>
</dbReference>
<keyword evidence="2 7" id="KW-0699">rRNA-binding</keyword>
<dbReference type="InterPro" id="IPR005709">
    <property type="entry name" value="Ribosomal_uS4_bac-type"/>
</dbReference>
<dbReference type="InterPro" id="IPR018079">
    <property type="entry name" value="Ribosomal_uS4_CS"/>
</dbReference>
<dbReference type="EMBL" id="PFMI01000032">
    <property type="protein sequence ID" value="PIZ00900.1"/>
    <property type="molecule type" value="Genomic_DNA"/>
</dbReference>
<evidence type="ECO:0000256" key="1">
    <source>
        <dbReference type="ARBA" id="ARBA00007465"/>
    </source>
</evidence>